<dbReference type="EMBL" id="KN881079">
    <property type="protein sequence ID" value="KIY61057.1"/>
    <property type="molecule type" value="Genomic_DNA"/>
</dbReference>
<evidence type="ECO:0000313" key="1">
    <source>
        <dbReference type="EMBL" id="KIY61057.1"/>
    </source>
</evidence>
<dbReference type="OrthoDB" id="2418900at2759"/>
<reference evidence="1 2" key="1">
    <citation type="journal article" date="2015" name="Fungal Genet. Biol.">
        <title>Evolution of novel wood decay mechanisms in Agaricales revealed by the genome sequences of Fistulina hepatica and Cylindrobasidium torrendii.</title>
        <authorList>
            <person name="Floudas D."/>
            <person name="Held B.W."/>
            <person name="Riley R."/>
            <person name="Nagy L.G."/>
            <person name="Koehler G."/>
            <person name="Ransdell A.S."/>
            <person name="Younus H."/>
            <person name="Chow J."/>
            <person name="Chiniquy J."/>
            <person name="Lipzen A."/>
            <person name="Tritt A."/>
            <person name="Sun H."/>
            <person name="Haridas S."/>
            <person name="LaButti K."/>
            <person name="Ohm R.A."/>
            <person name="Kues U."/>
            <person name="Blanchette R.A."/>
            <person name="Grigoriev I.V."/>
            <person name="Minto R.E."/>
            <person name="Hibbett D.S."/>
        </authorList>
    </citation>
    <scope>NUCLEOTIDE SEQUENCE [LARGE SCALE GENOMIC DNA]</scope>
    <source>
        <strain evidence="1 2">FP15055 ss-10</strain>
    </source>
</reference>
<organism evidence="1 2">
    <name type="scientific">Cylindrobasidium torrendii FP15055 ss-10</name>
    <dbReference type="NCBI Taxonomy" id="1314674"/>
    <lineage>
        <taxon>Eukaryota</taxon>
        <taxon>Fungi</taxon>
        <taxon>Dikarya</taxon>
        <taxon>Basidiomycota</taxon>
        <taxon>Agaricomycotina</taxon>
        <taxon>Agaricomycetes</taxon>
        <taxon>Agaricomycetidae</taxon>
        <taxon>Agaricales</taxon>
        <taxon>Marasmiineae</taxon>
        <taxon>Physalacriaceae</taxon>
        <taxon>Cylindrobasidium</taxon>
    </lineage>
</organism>
<proteinExistence type="predicted"/>
<dbReference type="AlphaFoldDB" id="A0A0D7AS56"/>
<dbReference type="Proteomes" id="UP000054007">
    <property type="component" value="Unassembled WGS sequence"/>
</dbReference>
<keyword evidence="2" id="KW-1185">Reference proteome</keyword>
<evidence type="ECO:0000313" key="2">
    <source>
        <dbReference type="Proteomes" id="UP000054007"/>
    </source>
</evidence>
<protein>
    <submittedName>
        <fullName evidence="1">Uncharacterized protein</fullName>
    </submittedName>
</protein>
<sequence>MWTGEWWWKIQRLLPKGHTVGALIFSTDKTQLTQFSGSRQAYPVYLTLGNIPSSLRRKPSEQACILVAYLPVEKVTRCGLSKNAVSARYQQLFHTAMGILFEPLVAAGKDGV</sequence>
<gene>
    <name evidence="1" type="ORF">CYLTODRAFT_315729</name>
</gene>
<dbReference type="InterPro" id="IPR041078">
    <property type="entry name" value="Plavaka"/>
</dbReference>
<accession>A0A0D7AS56</accession>
<dbReference type="Pfam" id="PF18759">
    <property type="entry name" value="Plavaka"/>
    <property type="match status" value="1"/>
</dbReference>
<feature type="non-terminal residue" evidence="1">
    <location>
        <position position="112"/>
    </location>
</feature>
<name>A0A0D7AS56_9AGAR</name>